<protein>
    <submittedName>
        <fullName evidence="2">Uncharacterized protein</fullName>
    </submittedName>
</protein>
<proteinExistence type="predicted"/>
<dbReference type="EMBL" id="GBXM01079460">
    <property type="protein sequence ID" value="JAH29117.1"/>
    <property type="molecule type" value="Transcribed_RNA"/>
</dbReference>
<dbReference type="AlphaFoldDB" id="A0A0E9RJX0"/>
<sequence length="67" mass="7293">MSADPASASPCSHPKLTHTTEKTDPKSVALLHSLTKTHQGDTSLWHKQKVSTNHHQPCCTVCHQPAL</sequence>
<feature type="region of interest" description="Disordered" evidence="1">
    <location>
        <begin position="1"/>
        <end position="25"/>
    </location>
</feature>
<evidence type="ECO:0000313" key="2">
    <source>
        <dbReference type="EMBL" id="JAH29117.1"/>
    </source>
</evidence>
<accession>A0A0E9RJX0</accession>
<name>A0A0E9RJX0_ANGAN</name>
<evidence type="ECO:0000256" key="1">
    <source>
        <dbReference type="SAM" id="MobiDB-lite"/>
    </source>
</evidence>
<reference evidence="2" key="2">
    <citation type="journal article" date="2015" name="Fish Shellfish Immunol.">
        <title>Early steps in the European eel (Anguilla anguilla)-Vibrio vulnificus interaction in the gills: Role of the RtxA13 toxin.</title>
        <authorList>
            <person name="Callol A."/>
            <person name="Pajuelo D."/>
            <person name="Ebbesson L."/>
            <person name="Teles M."/>
            <person name="MacKenzie S."/>
            <person name="Amaro C."/>
        </authorList>
    </citation>
    <scope>NUCLEOTIDE SEQUENCE</scope>
</reference>
<organism evidence="2">
    <name type="scientific">Anguilla anguilla</name>
    <name type="common">European freshwater eel</name>
    <name type="synonym">Muraena anguilla</name>
    <dbReference type="NCBI Taxonomy" id="7936"/>
    <lineage>
        <taxon>Eukaryota</taxon>
        <taxon>Metazoa</taxon>
        <taxon>Chordata</taxon>
        <taxon>Craniata</taxon>
        <taxon>Vertebrata</taxon>
        <taxon>Euteleostomi</taxon>
        <taxon>Actinopterygii</taxon>
        <taxon>Neopterygii</taxon>
        <taxon>Teleostei</taxon>
        <taxon>Anguilliformes</taxon>
        <taxon>Anguillidae</taxon>
        <taxon>Anguilla</taxon>
    </lineage>
</organism>
<dbReference type="EMBL" id="GBXM01093366">
    <property type="protein sequence ID" value="JAH15211.1"/>
    <property type="molecule type" value="Transcribed_RNA"/>
</dbReference>
<reference evidence="2" key="1">
    <citation type="submission" date="2014-11" db="EMBL/GenBank/DDBJ databases">
        <authorList>
            <person name="Amaro Gonzalez C."/>
        </authorList>
    </citation>
    <scope>NUCLEOTIDE SEQUENCE</scope>
</reference>